<dbReference type="GO" id="GO:0046872">
    <property type="term" value="F:metal ion binding"/>
    <property type="evidence" value="ECO:0007669"/>
    <property type="project" value="UniProtKB-KW"/>
</dbReference>
<reference evidence="5 6" key="1">
    <citation type="submission" date="2019-12" db="EMBL/GenBank/DDBJ databases">
        <authorList>
            <person name="Zhao J."/>
        </authorList>
    </citation>
    <scope>NUCLEOTIDE SEQUENCE [LARGE SCALE GENOMIC DNA]</scope>
    <source>
        <strain evidence="5 6">S-15</strain>
    </source>
</reference>
<sequence length="375" mass="44095">MRQNSTFQNLLGKISREEFFEQYWGKEFLFLKGIDRNNYLPISENELNSFFSNSRLSYPYITLFSKGKPLNFEEYRNRKMGINSTIVDIDKVFTLLQKGYSLTVNSLEQMEPNLAEFCHNLSHELKTKIWTNVYITPCERSGFPQHTDHHDVFALQLSGKKTWTIYPEKKDPLQITLEKGDFLYLPKNYPHEAKTGDSHSVHLTLGAEFATYSDLLYQLWKSVRSQSKFAKRLDPNNARLTPTEIENFQKMVMELMQENKLHDFKKSSQSVNVAQGPFTSNKRFHDWLSTEQLSNNQTLCKRKTVNWELKKKGKMIELQFEDKKIPFPIFLEEFLTSLCQEKPFKLKEINSKVGDYEAFKIAKLLLAEKFLEIKK</sequence>
<keyword evidence="2" id="KW-0479">Metal-binding</keyword>
<evidence type="ECO:0000256" key="1">
    <source>
        <dbReference type="ARBA" id="ARBA00001954"/>
    </source>
</evidence>
<dbReference type="CDD" id="cd02208">
    <property type="entry name" value="cupin_RmlC-like"/>
    <property type="match status" value="1"/>
</dbReference>
<comment type="caution">
    <text evidence="5">The sequence shown here is derived from an EMBL/GenBank/DDBJ whole genome shotgun (WGS) entry which is preliminary data.</text>
</comment>
<comment type="cofactor">
    <cofactor evidence="1">
        <name>Fe(2+)</name>
        <dbReference type="ChEBI" id="CHEBI:29033"/>
    </cofactor>
</comment>
<dbReference type="InterPro" id="IPR039994">
    <property type="entry name" value="NO66-like"/>
</dbReference>
<dbReference type="EMBL" id="WWNE01000006">
    <property type="protein sequence ID" value="NBG66155.1"/>
    <property type="molecule type" value="Genomic_DNA"/>
</dbReference>
<dbReference type="AlphaFoldDB" id="A0A6N9NNR9"/>
<feature type="domain" description="JmjC" evidence="4">
    <location>
        <begin position="112"/>
        <end position="214"/>
    </location>
</feature>
<dbReference type="PANTHER" id="PTHR13096">
    <property type="entry name" value="MINA53 MYC INDUCED NUCLEAR ANTIGEN"/>
    <property type="match status" value="1"/>
</dbReference>
<evidence type="ECO:0000313" key="6">
    <source>
        <dbReference type="Proteomes" id="UP000470771"/>
    </source>
</evidence>
<keyword evidence="3" id="KW-0408">Iron</keyword>
<dbReference type="RefSeq" id="WP_160633097.1">
    <property type="nucleotide sequence ID" value="NZ_WWNE01000006.1"/>
</dbReference>
<accession>A0A6N9NNR9</accession>
<dbReference type="SUPFAM" id="SSF51197">
    <property type="entry name" value="Clavaminate synthase-like"/>
    <property type="match status" value="1"/>
</dbReference>
<proteinExistence type="predicted"/>
<evidence type="ECO:0000259" key="4">
    <source>
        <dbReference type="Pfam" id="PF08007"/>
    </source>
</evidence>
<organism evidence="5 6">
    <name type="scientific">Acidiluteibacter ferrifornacis</name>
    <dbReference type="NCBI Taxonomy" id="2692424"/>
    <lineage>
        <taxon>Bacteria</taxon>
        <taxon>Pseudomonadati</taxon>
        <taxon>Bacteroidota</taxon>
        <taxon>Flavobacteriia</taxon>
        <taxon>Flavobacteriales</taxon>
        <taxon>Cryomorphaceae</taxon>
        <taxon>Acidiluteibacter</taxon>
    </lineage>
</organism>
<dbReference type="Pfam" id="PF08007">
    <property type="entry name" value="JmjC_2"/>
    <property type="match status" value="1"/>
</dbReference>
<dbReference type="InterPro" id="IPR003347">
    <property type="entry name" value="JmjC_dom"/>
</dbReference>
<evidence type="ECO:0000313" key="5">
    <source>
        <dbReference type="EMBL" id="NBG66155.1"/>
    </source>
</evidence>
<protein>
    <recommendedName>
        <fullName evidence="4">JmjC domain-containing protein</fullName>
    </recommendedName>
</protein>
<gene>
    <name evidence="5" type="ORF">GQN54_08485</name>
</gene>
<name>A0A6N9NNR9_9FLAO</name>
<dbReference type="Gene3D" id="2.60.120.650">
    <property type="entry name" value="Cupin"/>
    <property type="match status" value="1"/>
</dbReference>
<dbReference type="PANTHER" id="PTHR13096:SF8">
    <property type="entry name" value="RIBOSOMAL OXYGENASE 1"/>
    <property type="match status" value="1"/>
</dbReference>
<dbReference type="Proteomes" id="UP000470771">
    <property type="component" value="Unassembled WGS sequence"/>
</dbReference>
<keyword evidence="6" id="KW-1185">Reference proteome</keyword>
<evidence type="ECO:0000256" key="2">
    <source>
        <dbReference type="ARBA" id="ARBA00022723"/>
    </source>
</evidence>
<evidence type="ECO:0000256" key="3">
    <source>
        <dbReference type="ARBA" id="ARBA00023004"/>
    </source>
</evidence>